<sequence>MDSYGGSQDVATAKADEPARGPTVLPSDLIVSIIDDDESVRTATSSLVRSLGWEARLYASAESFLGSGVVADTRCIISDVQMPGMSGLELQSRLAEKGYTMPFIFISAFRSDAASRQALAAGAMCFLSKPVDGSVVALCLDQLRGNGASAQQNAC</sequence>
<dbReference type="SUPFAM" id="SSF52172">
    <property type="entry name" value="CheY-like"/>
    <property type="match status" value="1"/>
</dbReference>
<evidence type="ECO:0000313" key="5">
    <source>
        <dbReference type="Proteomes" id="UP000194546"/>
    </source>
</evidence>
<name>A0A242M7E9_CABSO</name>
<dbReference type="GO" id="GO:0000160">
    <property type="term" value="P:phosphorelay signal transduction system"/>
    <property type="evidence" value="ECO:0007669"/>
    <property type="project" value="InterPro"/>
</dbReference>
<organism evidence="4 5">
    <name type="scientific">Caballeronia sordidicola</name>
    <name type="common">Burkholderia sordidicola</name>
    <dbReference type="NCBI Taxonomy" id="196367"/>
    <lineage>
        <taxon>Bacteria</taxon>
        <taxon>Pseudomonadati</taxon>
        <taxon>Pseudomonadota</taxon>
        <taxon>Betaproteobacteria</taxon>
        <taxon>Burkholderiales</taxon>
        <taxon>Burkholderiaceae</taxon>
        <taxon>Caballeronia</taxon>
    </lineage>
</organism>
<dbReference type="PANTHER" id="PTHR44591:SF25">
    <property type="entry name" value="CHEMOTAXIS TWO-COMPONENT RESPONSE REGULATOR"/>
    <property type="match status" value="1"/>
</dbReference>
<evidence type="ECO:0000259" key="3">
    <source>
        <dbReference type="PROSITE" id="PS50110"/>
    </source>
</evidence>
<dbReference type="AlphaFoldDB" id="A0A242M7E9"/>
<reference evidence="4 5" key="1">
    <citation type="submission" date="2017-03" db="EMBL/GenBank/DDBJ databases">
        <title>Genome analysis of strain PAMC 26510.</title>
        <authorList>
            <person name="Oh H.-M."/>
            <person name="Yang J.-A."/>
        </authorList>
    </citation>
    <scope>NUCLEOTIDE SEQUENCE [LARGE SCALE GENOMIC DNA]</scope>
    <source>
        <strain evidence="4 5">PAMC 26510</strain>
    </source>
</reference>
<evidence type="ECO:0000256" key="1">
    <source>
        <dbReference type="ARBA" id="ARBA00022553"/>
    </source>
</evidence>
<dbReference type="PANTHER" id="PTHR44591">
    <property type="entry name" value="STRESS RESPONSE REGULATOR PROTEIN 1"/>
    <property type="match status" value="1"/>
</dbReference>
<accession>A0A242M7E9</accession>
<dbReference type="Gene3D" id="3.40.50.2300">
    <property type="match status" value="1"/>
</dbReference>
<proteinExistence type="predicted"/>
<dbReference type="EMBL" id="NBTY01000198">
    <property type="protein sequence ID" value="OTP67081.1"/>
    <property type="molecule type" value="Genomic_DNA"/>
</dbReference>
<gene>
    <name evidence="4" type="ORF">PAMC26510_32050</name>
</gene>
<dbReference type="Pfam" id="PF00072">
    <property type="entry name" value="Response_reg"/>
    <property type="match status" value="1"/>
</dbReference>
<evidence type="ECO:0000256" key="2">
    <source>
        <dbReference type="PROSITE-ProRule" id="PRU00169"/>
    </source>
</evidence>
<comment type="caution">
    <text evidence="4">The sequence shown here is derived from an EMBL/GenBank/DDBJ whole genome shotgun (WGS) entry which is preliminary data.</text>
</comment>
<evidence type="ECO:0000313" key="4">
    <source>
        <dbReference type="EMBL" id="OTP67081.1"/>
    </source>
</evidence>
<dbReference type="SMART" id="SM00448">
    <property type="entry name" value="REC"/>
    <property type="match status" value="1"/>
</dbReference>
<keyword evidence="1 2" id="KW-0597">Phosphoprotein</keyword>
<dbReference type="InterPro" id="IPR011006">
    <property type="entry name" value="CheY-like_superfamily"/>
</dbReference>
<dbReference type="InterPro" id="IPR001789">
    <property type="entry name" value="Sig_transdc_resp-reg_receiver"/>
</dbReference>
<dbReference type="InterPro" id="IPR050595">
    <property type="entry name" value="Bact_response_regulator"/>
</dbReference>
<dbReference type="PROSITE" id="PS50110">
    <property type="entry name" value="RESPONSE_REGULATORY"/>
    <property type="match status" value="1"/>
</dbReference>
<dbReference type="Proteomes" id="UP000194546">
    <property type="component" value="Unassembled WGS sequence"/>
</dbReference>
<feature type="modified residue" description="4-aspartylphosphate" evidence="2">
    <location>
        <position position="79"/>
    </location>
</feature>
<protein>
    <submittedName>
        <fullName evidence="4">Two-component response regulator</fullName>
    </submittedName>
</protein>
<feature type="domain" description="Response regulatory" evidence="3">
    <location>
        <begin position="30"/>
        <end position="144"/>
    </location>
</feature>